<evidence type="ECO:0000256" key="1">
    <source>
        <dbReference type="SAM" id="SignalP"/>
    </source>
</evidence>
<keyword evidence="1" id="KW-0732">Signal</keyword>
<dbReference type="EMBL" id="JAFMPK010000047">
    <property type="protein sequence ID" value="MBO0610826.1"/>
    <property type="molecule type" value="Genomic_DNA"/>
</dbReference>
<evidence type="ECO:0000313" key="2">
    <source>
        <dbReference type="EMBL" id="MBO0610826.1"/>
    </source>
</evidence>
<reference evidence="3" key="2">
    <citation type="submission" date="2023-07" db="EMBL/GenBank/DDBJ databases">
        <title>Myceligenerans salitolerans sp. nov., a halotolerant actinomycete isolated from a salt lake in Xinjiang, China.</title>
        <authorList>
            <person name="Guan T."/>
        </authorList>
    </citation>
    <scope>NUCLEOTIDE SEQUENCE [LARGE SCALE GENOMIC DNA]</scope>
    <source>
        <strain evidence="3">XHU 5031</strain>
    </source>
</reference>
<name>A0ABS3ICS8_9MICO</name>
<comment type="caution">
    <text evidence="2">The sequence shown here is derived from an EMBL/GenBank/DDBJ whole genome shotgun (WGS) entry which is preliminary data.</text>
</comment>
<feature type="signal peptide" evidence="1">
    <location>
        <begin position="1"/>
        <end position="27"/>
    </location>
</feature>
<evidence type="ECO:0000313" key="3">
    <source>
        <dbReference type="Proteomes" id="UP000664617"/>
    </source>
</evidence>
<proteinExistence type="predicted"/>
<evidence type="ECO:0008006" key="4">
    <source>
        <dbReference type="Google" id="ProtNLM"/>
    </source>
</evidence>
<dbReference type="PROSITE" id="PS51257">
    <property type="entry name" value="PROKAR_LIPOPROTEIN"/>
    <property type="match status" value="1"/>
</dbReference>
<feature type="chain" id="PRO_5046581336" description="Lipoprotein" evidence="1">
    <location>
        <begin position="28"/>
        <end position="282"/>
    </location>
</feature>
<organism evidence="2 3">
    <name type="scientific">Myceligenerans salitolerans</name>
    <dbReference type="NCBI Taxonomy" id="1230528"/>
    <lineage>
        <taxon>Bacteria</taxon>
        <taxon>Bacillati</taxon>
        <taxon>Actinomycetota</taxon>
        <taxon>Actinomycetes</taxon>
        <taxon>Micrococcales</taxon>
        <taxon>Promicromonosporaceae</taxon>
        <taxon>Myceligenerans</taxon>
    </lineage>
</organism>
<sequence>MRITRKIAALLTAGVATVTLTACQSGAGTSEPAAAGDNAIETATSEAAGGGYTALSVSDFVERSTAAQAAMSTMRYTATFSGPAAEAQGMADAGMQGAMATGETAADTAMQMTMDIEGATFDMIMVGGDFYMNMGPLTQDKYLHVTGEDSSRAELDAMMQQLDQANIAGQTRAMEGAVSEVTEVGTETVNGVETHHYAVTVDLAKAKDLAALGIDEAMAREMGTMEVEYFLDEEDVPHRVVTTMAEGEQDLVVTVDITDQGEPVDIAAPAAGQIIDASEMGM</sequence>
<dbReference type="InterPro" id="IPR029046">
    <property type="entry name" value="LolA/LolB/LppX"/>
</dbReference>
<accession>A0ABS3ICS8</accession>
<dbReference type="Gene3D" id="2.50.20.20">
    <property type="match status" value="1"/>
</dbReference>
<dbReference type="SUPFAM" id="SSF89392">
    <property type="entry name" value="Prokaryotic lipoproteins and lipoprotein localization factors"/>
    <property type="match status" value="1"/>
</dbReference>
<protein>
    <recommendedName>
        <fullName evidence="4">Lipoprotein</fullName>
    </recommendedName>
</protein>
<reference evidence="2 3" key="1">
    <citation type="submission" date="2021-03" db="EMBL/GenBank/DDBJ databases">
        <authorList>
            <person name="Xin L."/>
        </authorList>
    </citation>
    <scope>NUCLEOTIDE SEQUENCE [LARGE SCALE GENOMIC DNA]</scope>
    <source>
        <strain evidence="2 3">XHU 5031</strain>
    </source>
</reference>
<dbReference type="Proteomes" id="UP000664617">
    <property type="component" value="Unassembled WGS sequence"/>
</dbReference>
<gene>
    <name evidence="2" type="ORF">J0911_17515</name>
</gene>
<keyword evidence="3" id="KW-1185">Reference proteome</keyword>
<dbReference type="RefSeq" id="WP_207276727.1">
    <property type="nucleotide sequence ID" value="NZ_JAFMPK010000047.1"/>
</dbReference>